<gene>
    <name evidence="1" type="ORF">Firmicute1046_1850</name>
</gene>
<organism evidence="1">
    <name type="scientific">uncultured Bacillota bacterium</name>
    <dbReference type="NCBI Taxonomy" id="344338"/>
    <lineage>
        <taxon>Bacteria</taxon>
        <taxon>Bacillati</taxon>
        <taxon>Bacillota</taxon>
        <taxon>environmental samples</taxon>
    </lineage>
</organism>
<dbReference type="SFLD" id="SFLDG01129">
    <property type="entry name" value="C1.5:_HAD__Beta-PGM__Phosphata"/>
    <property type="match status" value="1"/>
</dbReference>
<evidence type="ECO:0000313" key="1">
    <source>
        <dbReference type="EMBL" id="QGT51109.1"/>
    </source>
</evidence>
<dbReference type="AlphaFoldDB" id="A0A650EMV9"/>
<reference evidence="1" key="1">
    <citation type="journal article" date="2020" name="J. ISSAAS">
        <title>Lactobacilli and other gastrointestinal microbiota of Peromyscus leucopus, reservoir host for agents of Lyme disease and other zoonoses in North America.</title>
        <authorList>
            <person name="Milovic A."/>
            <person name="Bassam K."/>
            <person name="Shao H."/>
            <person name="Chatzistamou I."/>
            <person name="Tufts D.M."/>
            <person name="Diuk-Wasser M."/>
            <person name="Barbour A.G."/>
        </authorList>
    </citation>
    <scope>NUCLEOTIDE SEQUENCE</scope>
    <source>
        <strain evidence="1">LL40</strain>
    </source>
</reference>
<dbReference type="GO" id="GO:0016787">
    <property type="term" value="F:hydrolase activity"/>
    <property type="evidence" value="ECO:0007669"/>
    <property type="project" value="UniProtKB-KW"/>
</dbReference>
<dbReference type="NCBIfam" id="TIGR01509">
    <property type="entry name" value="HAD-SF-IA-v3"/>
    <property type="match status" value="1"/>
</dbReference>
<dbReference type="EMBL" id="MN577573">
    <property type="protein sequence ID" value="QGT51109.1"/>
    <property type="molecule type" value="Genomic_DNA"/>
</dbReference>
<dbReference type="PANTHER" id="PTHR18901">
    <property type="entry name" value="2-DEOXYGLUCOSE-6-PHOSPHATE PHOSPHATASE 2"/>
    <property type="match status" value="1"/>
</dbReference>
<dbReference type="InterPro" id="IPR006439">
    <property type="entry name" value="HAD-SF_hydro_IA"/>
</dbReference>
<dbReference type="Gene3D" id="3.40.50.1000">
    <property type="entry name" value="HAD superfamily/HAD-like"/>
    <property type="match status" value="1"/>
</dbReference>
<dbReference type="SUPFAM" id="SSF56784">
    <property type="entry name" value="HAD-like"/>
    <property type="match status" value="1"/>
</dbReference>
<dbReference type="InterPro" id="IPR023214">
    <property type="entry name" value="HAD_sf"/>
</dbReference>
<dbReference type="InterPro" id="IPR041492">
    <property type="entry name" value="HAD_2"/>
</dbReference>
<name>A0A650EMV9_9FIRM</name>
<dbReference type="EC" id="3.1.3.-" evidence="1"/>
<proteinExistence type="predicted"/>
<protein>
    <submittedName>
        <fullName evidence="1">Hydrolase</fullName>
        <ecNumber evidence="1">3.1.3.-</ecNumber>
    </submittedName>
</protein>
<accession>A0A650EMV9</accession>
<dbReference type="SFLD" id="SFLDS00003">
    <property type="entry name" value="Haloacid_Dehalogenase"/>
    <property type="match status" value="1"/>
</dbReference>
<dbReference type="InterPro" id="IPR023198">
    <property type="entry name" value="PGP-like_dom2"/>
</dbReference>
<dbReference type="Gene3D" id="1.10.150.240">
    <property type="entry name" value="Putative phosphatase, domain 2"/>
    <property type="match status" value="1"/>
</dbReference>
<keyword evidence="1" id="KW-0378">Hydrolase</keyword>
<dbReference type="PANTHER" id="PTHR18901:SF38">
    <property type="entry name" value="PSEUDOURIDINE-5'-PHOSPHATASE"/>
    <property type="match status" value="1"/>
</dbReference>
<dbReference type="SFLD" id="SFLDG01135">
    <property type="entry name" value="C1.5.6:_HAD__Beta-PGM__Phospha"/>
    <property type="match status" value="1"/>
</dbReference>
<dbReference type="InterPro" id="IPR036412">
    <property type="entry name" value="HAD-like_sf"/>
</dbReference>
<dbReference type="Pfam" id="PF13419">
    <property type="entry name" value="HAD_2"/>
    <property type="match status" value="1"/>
</dbReference>
<sequence>MIQGVIFDMDGLMFDTEAAMLRGWLKAGEVMHYDIREELVLSVMGLVEEKIRQTFMEQLGADFPYEKVRDFQMSCVDEEMDMQGVPVKKGLFELLEYLKESGIKTAVATSTARSRAEKLLTLSGAMPYFDSVICGDMVRCGKPDPDIYLQSAKALGLAPQDCIGLEDSRNGIFAVYNAGMKAVMIPDLIQPDEEMKAKIYRKLNDLSQVIELIKAESD</sequence>